<accession>A0A131YE22</accession>
<protein>
    <submittedName>
        <fullName evidence="1">Uncharacterized protein</fullName>
    </submittedName>
</protein>
<dbReference type="EMBL" id="GEDV01012241">
    <property type="protein sequence ID" value="JAP76316.1"/>
    <property type="molecule type" value="Transcribed_RNA"/>
</dbReference>
<proteinExistence type="predicted"/>
<reference evidence="1" key="1">
    <citation type="journal article" date="2016" name="Ticks Tick Borne Dis.">
        <title>De novo assembly and annotation of the salivary gland transcriptome of Rhipicephalus appendiculatus male and female ticks during blood feeding.</title>
        <authorList>
            <person name="de Castro M.H."/>
            <person name="de Klerk D."/>
            <person name="Pienaar R."/>
            <person name="Latif A.A."/>
            <person name="Rees D.J."/>
            <person name="Mans B.J."/>
        </authorList>
    </citation>
    <scope>NUCLEOTIDE SEQUENCE</scope>
    <source>
        <tissue evidence="1">Salivary glands</tissue>
    </source>
</reference>
<organism evidence="1">
    <name type="scientific">Rhipicephalus appendiculatus</name>
    <name type="common">Brown ear tick</name>
    <dbReference type="NCBI Taxonomy" id="34631"/>
    <lineage>
        <taxon>Eukaryota</taxon>
        <taxon>Metazoa</taxon>
        <taxon>Ecdysozoa</taxon>
        <taxon>Arthropoda</taxon>
        <taxon>Chelicerata</taxon>
        <taxon>Arachnida</taxon>
        <taxon>Acari</taxon>
        <taxon>Parasitiformes</taxon>
        <taxon>Ixodida</taxon>
        <taxon>Ixodoidea</taxon>
        <taxon>Ixodidae</taxon>
        <taxon>Rhipicephalinae</taxon>
        <taxon>Rhipicephalus</taxon>
        <taxon>Rhipicephalus</taxon>
    </lineage>
</organism>
<sequence>MIVPFRNGAVVYELQNSTKWRYHSEYQSKNKCHRVRIARVNFNVQRQHLPKLASQSAGIWNRIFNASPAHCSRCYLICLVTKDAPE</sequence>
<evidence type="ECO:0000313" key="1">
    <source>
        <dbReference type="EMBL" id="JAP76316.1"/>
    </source>
</evidence>
<name>A0A131YE22_RHIAP</name>
<dbReference type="AlphaFoldDB" id="A0A131YE22"/>